<feature type="region of interest" description="Disordered" evidence="1">
    <location>
        <begin position="53"/>
        <end position="124"/>
    </location>
</feature>
<feature type="compositionally biased region" description="Basic and acidic residues" evidence="1">
    <location>
        <begin position="12"/>
        <end position="23"/>
    </location>
</feature>
<organism evidence="2 3">
    <name type="scientific">Symbiodinium pilosum</name>
    <name type="common">Dinoflagellate</name>
    <dbReference type="NCBI Taxonomy" id="2952"/>
    <lineage>
        <taxon>Eukaryota</taxon>
        <taxon>Sar</taxon>
        <taxon>Alveolata</taxon>
        <taxon>Dinophyceae</taxon>
        <taxon>Suessiales</taxon>
        <taxon>Symbiodiniaceae</taxon>
        <taxon>Symbiodinium</taxon>
    </lineage>
</organism>
<name>A0A812ISN7_SYMPI</name>
<evidence type="ECO:0000313" key="3">
    <source>
        <dbReference type="Proteomes" id="UP000649617"/>
    </source>
</evidence>
<dbReference type="OrthoDB" id="433237at2759"/>
<sequence>MMDQEPALDDWSLERRTVDERPTARPVTRGRGHRQGPAEEKARRVVFVDHHHVHHHHHFHAPTDWDGAPGDLPPESLQRCQEQKAEQDVERCMEQTGPSASAAPQPPKQGRPRRRRNAPGRCEPVEGASIDLLEQSLALNLPSLQSTFSTFGAQGGPSADVALASAEASWLAGVSNPLPATNSVAQKRQPPELQLQQYFEVMSCLPMETRLKLSPYAVKLGAR</sequence>
<dbReference type="AlphaFoldDB" id="A0A812ISN7"/>
<dbReference type="Proteomes" id="UP000649617">
    <property type="component" value="Unassembled WGS sequence"/>
</dbReference>
<gene>
    <name evidence="2" type="ORF">SPIL2461_LOCUS1165</name>
</gene>
<reference evidence="2" key="1">
    <citation type="submission" date="2021-02" db="EMBL/GenBank/DDBJ databases">
        <authorList>
            <person name="Dougan E. K."/>
            <person name="Rhodes N."/>
            <person name="Thang M."/>
            <person name="Chan C."/>
        </authorList>
    </citation>
    <scope>NUCLEOTIDE SEQUENCE</scope>
</reference>
<accession>A0A812ISN7</accession>
<feature type="region of interest" description="Disordered" evidence="1">
    <location>
        <begin position="1"/>
        <end position="40"/>
    </location>
</feature>
<proteinExistence type="predicted"/>
<evidence type="ECO:0000256" key="1">
    <source>
        <dbReference type="SAM" id="MobiDB-lite"/>
    </source>
</evidence>
<keyword evidence="3" id="KW-1185">Reference proteome</keyword>
<feature type="compositionally biased region" description="Basic and acidic residues" evidence="1">
    <location>
        <begin position="81"/>
        <end position="93"/>
    </location>
</feature>
<dbReference type="EMBL" id="CAJNIZ010001114">
    <property type="protein sequence ID" value="CAE7183050.1"/>
    <property type="molecule type" value="Genomic_DNA"/>
</dbReference>
<evidence type="ECO:0000313" key="2">
    <source>
        <dbReference type="EMBL" id="CAE7183050.1"/>
    </source>
</evidence>
<protein>
    <submittedName>
        <fullName evidence="2">Uncharacterized protein</fullName>
    </submittedName>
</protein>
<comment type="caution">
    <text evidence="2">The sequence shown here is derived from an EMBL/GenBank/DDBJ whole genome shotgun (WGS) entry which is preliminary data.</text>
</comment>